<dbReference type="Proteomes" id="UP000319732">
    <property type="component" value="Unassembled WGS sequence"/>
</dbReference>
<dbReference type="InterPro" id="IPR017946">
    <property type="entry name" value="PLC-like_Pdiesterase_TIM-brl"/>
</dbReference>
<dbReference type="GO" id="GO:0006629">
    <property type="term" value="P:lipid metabolic process"/>
    <property type="evidence" value="ECO:0007669"/>
    <property type="project" value="InterPro"/>
</dbReference>
<dbReference type="PANTHER" id="PTHR43805">
    <property type="entry name" value="GLYCEROPHOSPHORYL DIESTER PHOSPHODIESTERASE"/>
    <property type="match status" value="1"/>
</dbReference>
<proteinExistence type="predicted"/>
<dbReference type="EMBL" id="VHSG01000035">
    <property type="protein sequence ID" value="TQV67337.1"/>
    <property type="molecule type" value="Genomic_DNA"/>
</dbReference>
<reference evidence="2 3" key="1">
    <citation type="submission" date="2019-06" db="EMBL/GenBank/DDBJ databases">
        <title>Whole genome sequence for Cellvibrionaceae sp. R142.</title>
        <authorList>
            <person name="Wang G."/>
        </authorList>
    </citation>
    <scope>NUCLEOTIDE SEQUENCE [LARGE SCALE GENOMIC DNA]</scope>
    <source>
        <strain evidence="2 3">R142</strain>
    </source>
</reference>
<feature type="domain" description="GP-PDE" evidence="1">
    <location>
        <begin position="52"/>
        <end position="170"/>
    </location>
</feature>
<dbReference type="PROSITE" id="PS50007">
    <property type="entry name" value="PIPLC_X_DOMAIN"/>
    <property type="match status" value="1"/>
</dbReference>
<dbReference type="Gene3D" id="3.20.20.190">
    <property type="entry name" value="Phosphatidylinositol (PI) phosphodiesterase"/>
    <property type="match status" value="1"/>
</dbReference>
<sequence length="324" mass="35756">MKKALVGILLAVVVAVYFLNASWLAPQQTGGPTLYSHRGVYQTYSKKDLGKLDCTATRIFPPTHGYLENTIASVEQSLALGADVIEVDIKPTVDGEIVVFHDHTLDCRTDGTGVTHKQTLAYLKSLDIGFGYTHDGGKTFPFRGQGVGMMPTLAELYTAFPDAQFLLNIKNSNPKFPAYLVRYLGEKSILPDAKIMAYGRKQAQLQEIKDLLPESIVFSKESVKDCIYRYMALGWSGYIPQSCDNTLLLIPTNYTAFIWGWPNRFIDRMTAVNTTVVLMNKDSDAGTFTGFHTPDQLAVLPAGYGGGIWVEGIENIGPAIKKKR</sequence>
<dbReference type="PROSITE" id="PS51704">
    <property type="entry name" value="GP_PDE"/>
    <property type="match status" value="1"/>
</dbReference>
<accession>A0A545SQU8</accession>
<organism evidence="2 3">
    <name type="scientific">Exilibacterium tricleocarpae</name>
    <dbReference type="NCBI Taxonomy" id="2591008"/>
    <lineage>
        <taxon>Bacteria</taxon>
        <taxon>Pseudomonadati</taxon>
        <taxon>Pseudomonadota</taxon>
        <taxon>Gammaproteobacteria</taxon>
        <taxon>Cellvibrionales</taxon>
        <taxon>Cellvibrionaceae</taxon>
        <taxon>Exilibacterium</taxon>
    </lineage>
</organism>
<evidence type="ECO:0000313" key="2">
    <source>
        <dbReference type="EMBL" id="TQV67337.1"/>
    </source>
</evidence>
<keyword evidence="3" id="KW-1185">Reference proteome</keyword>
<evidence type="ECO:0000313" key="3">
    <source>
        <dbReference type="Proteomes" id="UP000319732"/>
    </source>
</evidence>
<dbReference type="InterPro" id="IPR030395">
    <property type="entry name" value="GP_PDE_dom"/>
</dbReference>
<dbReference type="RefSeq" id="WP_142929834.1">
    <property type="nucleotide sequence ID" value="NZ_ML660111.1"/>
</dbReference>
<dbReference type="GO" id="GO:0008081">
    <property type="term" value="F:phosphoric diester hydrolase activity"/>
    <property type="evidence" value="ECO:0007669"/>
    <property type="project" value="InterPro"/>
</dbReference>
<evidence type="ECO:0000259" key="1">
    <source>
        <dbReference type="PROSITE" id="PS51704"/>
    </source>
</evidence>
<dbReference type="PANTHER" id="PTHR43805:SF1">
    <property type="entry name" value="GP-PDE DOMAIN-CONTAINING PROTEIN"/>
    <property type="match status" value="1"/>
</dbReference>
<comment type="caution">
    <text evidence="2">The sequence shown here is derived from an EMBL/GenBank/DDBJ whole genome shotgun (WGS) entry which is preliminary data.</text>
</comment>
<gene>
    <name evidence="2" type="ORF">FKG94_25785</name>
</gene>
<dbReference type="OrthoDB" id="9795622at2"/>
<dbReference type="Pfam" id="PF03009">
    <property type="entry name" value="GDPD"/>
    <property type="match status" value="1"/>
</dbReference>
<name>A0A545SQU8_9GAMM</name>
<dbReference type="SUPFAM" id="SSF51695">
    <property type="entry name" value="PLC-like phosphodiesterases"/>
    <property type="match status" value="1"/>
</dbReference>
<dbReference type="AlphaFoldDB" id="A0A545SQU8"/>
<protein>
    <submittedName>
        <fullName evidence="2">Glycerophosphodiester phosphodiesterase</fullName>
    </submittedName>
</protein>